<reference evidence="1 2" key="1">
    <citation type="submission" date="2019-06" db="EMBL/GenBank/DDBJ databases">
        <title>Genomics analysis of Aphanomyces spp. identifies a new class of oomycete effector associated with host adaptation.</title>
        <authorList>
            <person name="Gaulin E."/>
        </authorList>
    </citation>
    <scope>NUCLEOTIDE SEQUENCE [LARGE SCALE GENOMIC DNA]</scope>
    <source>
        <strain evidence="1 2">E</strain>
    </source>
</reference>
<dbReference type="Proteomes" id="UP000469452">
    <property type="component" value="Unassembled WGS sequence"/>
</dbReference>
<organism evidence="1 2">
    <name type="scientific">Aphanomyces astaci</name>
    <name type="common">Crayfish plague agent</name>
    <dbReference type="NCBI Taxonomy" id="112090"/>
    <lineage>
        <taxon>Eukaryota</taxon>
        <taxon>Sar</taxon>
        <taxon>Stramenopiles</taxon>
        <taxon>Oomycota</taxon>
        <taxon>Saprolegniomycetes</taxon>
        <taxon>Saprolegniales</taxon>
        <taxon>Verrucalvaceae</taxon>
        <taxon>Aphanomyces</taxon>
    </lineage>
</organism>
<dbReference type="PANTHER" id="PTHR47169:SF2">
    <property type="entry name" value="OS01G0541250 PROTEIN"/>
    <property type="match status" value="1"/>
</dbReference>
<dbReference type="VEuPathDB" id="FungiDB:H257_12488"/>
<evidence type="ECO:0008006" key="3">
    <source>
        <dbReference type="Google" id="ProtNLM"/>
    </source>
</evidence>
<dbReference type="InterPro" id="IPR036397">
    <property type="entry name" value="RNaseH_sf"/>
</dbReference>
<dbReference type="AlphaFoldDB" id="A0A6A5AK20"/>
<gene>
    <name evidence="1" type="ORF">AaE_000768</name>
</gene>
<comment type="caution">
    <text evidence="1">The sequence shown here is derived from an EMBL/GenBank/DDBJ whole genome shotgun (WGS) entry which is preliminary data.</text>
</comment>
<protein>
    <recommendedName>
        <fullName evidence="3">Tc1-like transposase DDE domain-containing protein</fullName>
    </recommendedName>
</protein>
<dbReference type="EMBL" id="VJMI01001425">
    <property type="protein sequence ID" value="KAF0775532.1"/>
    <property type="molecule type" value="Genomic_DNA"/>
</dbReference>
<evidence type="ECO:0000313" key="1">
    <source>
        <dbReference type="EMBL" id="KAF0775532.1"/>
    </source>
</evidence>
<dbReference type="VEuPathDB" id="FungiDB:H257_10147"/>
<sequence length="309" mass="35233">MQRAKTLKLKSSYSKPLLTEANTKTRMEHALSFLRPSSKGTIFDNMYSFVHVDEKWFNLTTVKKAFYAYEDEDLPKRRLKSKRYITKVMFLAAVTRPRYDHHKKCIFDGKIGIWPFVETVLAQRLSRNRPKGTPIVVPQNVTSDVYRSMIFDNVIPAIKAKMPRQDQNKTIYLQQDNASPHNSVTTQLLLQSGVIGIEAANQPPNSPDFNVLDLGYFNSIQSLQSQKRTRTIEELIGAVESSFDELPCDTLSKNFITLQKVMESTLNSLGKSDYELPHMSKDATIKDLTLFNVRCDPLVHEKALAHMGA</sequence>
<evidence type="ECO:0000313" key="2">
    <source>
        <dbReference type="Proteomes" id="UP000469452"/>
    </source>
</evidence>
<dbReference type="PANTHER" id="PTHR47169">
    <property type="entry name" value="OS01G0541250 PROTEIN"/>
    <property type="match status" value="1"/>
</dbReference>
<dbReference type="GO" id="GO:0003676">
    <property type="term" value="F:nucleic acid binding"/>
    <property type="evidence" value="ECO:0007669"/>
    <property type="project" value="InterPro"/>
</dbReference>
<accession>A0A6A5AK20</accession>
<dbReference type="Gene3D" id="3.30.420.10">
    <property type="entry name" value="Ribonuclease H-like superfamily/Ribonuclease H"/>
    <property type="match status" value="1"/>
</dbReference>
<proteinExistence type="predicted"/>
<name>A0A6A5AK20_APHAT</name>